<gene>
    <name evidence="1" type="ORF">MAM_06804</name>
</gene>
<dbReference type="OrthoDB" id="10255128at2759"/>
<dbReference type="GeneID" id="63741259"/>
<dbReference type="InterPro" id="IPR023214">
    <property type="entry name" value="HAD_sf"/>
</dbReference>
<sequence>MRLVLDFDGTVTQKDTIGELARAAIDLQRHRTGRHLQAAWDDAVQAYLRDCESYRASFDPPEASRKDAAAEARFLAGLKDAEEASLSRVSQTGIFAGLQRDDFFQMGVDAVLSGRVAETEGFQELMRSAERKGLKVDVVSVNWSRAFIQGVLHPRRLDVAANDVSENGDIKGPQTSGGTRITTSRDKLDALRRVTQADGPVWYFGDSVTDLQCLLYSRGVVIAEDATSPLLRTLSRIGIDVPHVANPRNRENTKLFWARDFRQVLASRVLEQGQ</sequence>
<dbReference type="Pfam" id="PF12710">
    <property type="entry name" value="HAD"/>
    <property type="match status" value="1"/>
</dbReference>
<dbReference type="PANTHER" id="PTHR28181:SF1">
    <property type="entry name" value="COLD TOLERANCE PROTEIN 1"/>
    <property type="match status" value="1"/>
</dbReference>
<evidence type="ECO:0000313" key="2">
    <source>
        <dbReference type="Proteomes" id="UP000030816"/>
    </source>
</evidence>
<dbReference type="HOGENOM" id="CLU_056574_1_0_1"/>
<dbReference type="EMBL" id="AZHE01000024">
    <property type="protein sequence ID" value="KHN95300.1"/>
    <property type="molecule type" value="Genomic_DNA"/>
</dbReference>
<dbReference type="PANTHER" id="PTHR28181">
    <property type="entry name" value="UPF0655 PROTEIN YCR015C"/>
    <property type="match status" value="1"/>
</dbReference>
<dbReference type="Proteomes" id="UP000030816">
    <property type="component" value="Unassembled WGS sequence"/>
</dbReference>
<reference evidence="1 2" key="1">
    <citation type="journal article" date="2014" name="Proc. Natl. Acad. Sci. U.S.A.">
        <title>Trajectory and genomic determinants of fungal-pathogen speciation and host adaptation.</title>
        <authorList>
            <person name="Hu X."/>
            <person name="Xiao G."/>
            <person name="Zheng P."/>
            <person name="Shang Y."/>
            <person name="Su Y."/>
            <person name="Zhang X."/>
            <person name="Liu X."/>
            <person name="Zhan S."/>
            <person name="St Leger R.J."/>
            <person name="Wang C."/>
        </authorList>
    </citation>
    <scope>NUCLEOTIDE SEQUENCE [LARGE SCALE GENOMIC DNA]</scope>
    <source>
        <strain evidence="1 2">ARSEF 1941</strain>
    </source>
</reference>
<dbReference type="SUPFAM" id="SSF56784">
    <property type="entry name" value="HAD-like"/>
    <property type="match status" value="1"/>
</dbReference>
<dbReference type="RefSeq" id="XP_040676366.1">
    <property type="nucleotide sequence ID" value="XM_040825602.1"/>
</dbReference>
<dbReference type="Gene3D" id="3.40.50.1000">
    <property type="entry name" value="HAD superfamily/HAD-like"/>
    <property type="match status" value="1"/>
</dbReference>
<accession>A0A0B2WQR0</accession>
<dbReference type="AlphaFoldDB" id="A0A0B2WQR0"/>
<dbReference type="InterPro" id="IPR050849">
    <property type="entry name" value="HAD-like_hydrolase_phosphatase"/>
</dbReference>
<organism evidence="1 2">
    <name type="scientific">Metarhizium album (strain ARSEF 1941)</name>
    <dbReference type="NCBI Taxonomy" id="1081103"/>
    <lineage>
        <taxon>Eukaryota</taxon>
        <taxon>Fungi</taxon>
        <taxon>Dikarya</taxon>
        <taxon>Ascomycota</taxon>
        <taxon>Pezizomycotina</taxon>
        <taxon>Sordariomycetes</taxon>
        <taxon>Hypocreomycetidae</taxon>
        <taxon>Hypocreales</taxon>
        <taxon>Clavicipitaceae</taxon>
        <taxon>Metarhizium</taxon>
    </lineage>
</organism>
<comment type="caution">
    <text evidence="1">The sequence shown here is derived from an EMBL/GenBank/DDBJ whole genome shotgun (WGS) entry which is preliminary data.</text>
</comment>
<keyword evidence="2" id="KW-1185">Reference proteome</keyword>
<dbReference type="InterPro" id="IPR036412">
    <property type="entry name" value="HAD-like_sf"/>
</dbReference>
<protein>
    <submittedName>
        <fullName evidence="1">HAD-like domain protein</fullName>
    </submittedName>
</protein>
<proteinExistence type="predicted"/>
<name>A0A0B2WQR0_METAS</name>
<dbReference type="STRING" id="1081103.A0A0B2WQR0"/>
<evidence type="ECO:0000313" key="1">
    <source>
        <dbReference type="EMBL" id="KHN95300.1"/>
    </source>
</evidence>